<protein>
    <submittedName>
        <fullName evidence="1">Uncharacterized protein</fullName>
    </submittedName>
</protein>
<dbReference type="RefSeq" id="XP_011388906.1">
    <property type="nucleotide sequence ID" value="XM_011390604.1"/>
</dbReference>
<dbReference type="GeneID" id="23567865"/>
<proteinExistence type="predicted"/>
<dbReference type="AlphaFoldDB" id="A0A0D1E5Q4"/>
<dbReference type="Proteomes" id="UP000000561">
    <property type="component" value="Chromosome 5"/>
</dbReference>
<sequence length="70" mass="8062">MARYKAARHHARQRLDGAFAMPLYVPQTSYCSFESDRDALGLTRRHPLNEVFNVITTARILNRKTNSTIL</sequence>
<dbReference type="VEuPathDB" id="FungiDB:UMAG_12100"/>
<dbReference type="KEGG" id="uma:UMAG_12100"/>
<organism evidence="1 2">
    <name type="scientific">Mycosarcoma maydis</name>
    <name type="common">Corn smut fungus</name>
    <name type="synonym">Ustilago maydis</name>
    <dbReference type="NCBI Taxonomy" id="5270"/>
    <lineage>
        <taxon>Eukaryota</taxon>
        <taxon>Fungi</taxon>
        <taxon>Dikarya</taxon>
        <taxon>Basidiomycota</taxon>
        <taxon>Ustilaginomycotina</taxon>
        <taxon>Ustilaginomycetes</taxon>
        <taxon>Ustilaginales</taxon>
        <taxon>Ustilaginaceae</taxon>
        <taxon>Mycosarcoma</taxon>
    </lineage>
</organism>
<keyword evidence="2" id="KW-1185">Reference proteome</keyword>
<name>A0A0D1E5Q4_MYCMD</name>
<dbReference type="EMBL" id="CM003144">
    <property type="protein sequence ID" value="KIS69710.1"/>
    <property type="molecule type" value="Genomic_DNA"/>
</dbReference>
<dbReference type="InParanoid" id="A0A0D1E5Q4"/>
<reference evidence="1 2" key="1">
    <citation type="journal article" date="2006" name="Nature">
        <title>Insights from the genome of the biotrophic fungal plant pathogen Ustilago maydis.</title>
        <authorList>
            <person name="Kamper J."/>
            <person name="Kahmann R."/>
            <person name="Bolker M."/>
            <person name="Ma L.J."/>
            <person name="Brefort T."/>
            <person name="Saville B.J."/>
            <person name="Banuett F."/>
            <person name="Kronstad J.W."/>
            <person name="Gold S.E."/>
            <person name="Muller O."/>
            <person name="Perlin M.H."/>
            <person name="Wosten H.A."/>
            <person name="de Vries R."/>
            <person name="Ruiz-Herrera J."/>
            <person name="Reynaga-Pena C.G."/>
            <person name="Snetselaar K."/>
            <person name="McCann M."/>
            <person name="Perez-Martin J."/>
            <person name="Feldbrugge M."/>
            <person name="Basse C.W."/>
            <person name="Steinberg G."/>
            <person name="Ibeas J.I."/>
            <person name="Holloman W."/>
            <person name="Guzman P."/>
            <person name="Farman M."/>
            <person name="Stajich J.E."/>
            <person name="Sentandreu R."/>
            <person name="Gonzalez-Prieto J.M."/>
            <person name="Kennell J.C."/>
            <person name="Molina L."/>
            <person name="Schirawski J."/>
            <person name="Mendoza-Mendoza A."/>
            <person name="Greilinger D."/>
            <person name="Munch K."/>
            <person name="Rossel N."/>
            <person name="Scherer M."/>
            <person name="Vranes M."/>
            <person name="Ladendorf O."/>
            <person name="Vincon V."/>
            <person name="Fuchs U."/>
            <person name="Sandrock B."/>
            <person name="Meng S."/>
            <person name="Ho E.C."/>
            <person name="Cahill M.J."/>
            <person name="Boyce K.J."/>
            <person name="Klose J."/>
            <person name="Klosterman S.J."/>
            <person name="Deelstra H.J."/>
            <person name="Ortiz-Castellanos L."/>
            <person name="Li W."/>
            <person name="Sanchez-Alonso P."/>
            <person name="Schreier P.H."/>
            <person name="Hauser-Hahn I."/>
            <person name="Vaupel M."/>
            <person name="Koopmann E."/>
            <person name="Friedrich G."/>
            <person name="Voss H."/>
            <person name="Schluter T."/>
            <person name="Margolis J."/>
            <person name="Platt D."/>
            <person name="Swimmer C."/>
            <person name="Gnirke A."/>
            <person name="Chen F."/>
            <person name="Vysotskaia V."/>
            <person name="Mannhaupt G."/>
            <person name="Guldener U."/>
            <person name="Munsterkotter M."/>
            <person name="Haase D."/>
            <person name="Oesterheld M."/>
            <person name="Mewes H.W."/>
            <person name="Mauceli E.W."/>
            <person name="DeCaprio D."/>
            <person name="Wade C.M."/>
            <person name="Butler J."/>
            <person name="Young S."/>
            <person name="Jaffe D.B."/>
            <person name="Calvo S."/>
            <person name="Nusbaum C."/>
            <person name="Galagan J."/>
            <person name="Birren B.W."/>
        </authorList>
    </citation>
    <scope>NUCLEOTIDE SEQUENCE [LARGE SCALE GENOMIC DNA]</scope>
    <source>
        <strain evidence="2">DSM 14603 / FGSC 9021 / UM521</strain>
    </source>
</reference>
<accession>A0A0D1E5Q4</accession>
<evidence type="ECO:0000313" key="2">
    <source>
        <dbReference type="Proteomes" id="UP000000561"/>
    </source>
</evidence>
<gene>
    <name evidence="1" type="ORF">UMAG_12100</name>
</gene>
<evidence type="ECO:0000313" key="1">
    <source>
        <dbReference type="EMBL" id="KIS69710.1"/>
    </source>
</evidence>